<accession>A0A9D2BIQ4</accession>
<reference evidence="2" key="1">
    <citation type="journal article" date="2021" name="PeerJ">
        <title>Extensive microbial diversity within the chicken gut microbiome revealed by metagenomics and culture.</title>
        <authorList>
            <person name="Gilroy R."/>
            <person name="Ravi A."/>
            <person name="Getino M."/>
            <person name="Pursley I."/>
            <person name="Horton D.L."/>
            <person name="Alikhan N.F."/>
            <person name="Baker D."/>
            <person name="Gharbi K."/>
            <person name="Hall N."/>
            <person name="Watson M."/>
            <person name="Adriaenssens E.M."/>
            <person name="Foster-Nyarko E."/>
            <person name="Jarju S."/>
            <person name="Secka A."/>
            <person name="Antonio M."/>
            <person name="Oren A."/>
            <person name="Chaudhuri R.R."/>
            <person name="La Ragione R."/>
            <person name="Hildebrand F."/>
            <person name="Pallen M.J."/>
        </authorList>
    </citation>
    <scope>NUCLEOTIDE SEQUENCE</scope>
    <source>
        <strain evidence="2">CHK183-1962</strain>
    </source>
</reference>
<dbReference type="Proteomes" id="UP000886890">
    <property type="component" value="Unassembled WGS sequence"/>
</dbReference>
<evidence type="ECO:0000313" key="2">
    <source>
        <dbReference type="EMBL" id="HIX78115.1"/>
    </source>
</evidence>
<dbReference type="InterPro" id="IPR006059">
    <property type="entry name" value="SBP"/>
</dbReference>
<feature type="chain" id="PRO_5038359584" evidence="1">
    <location>
        <begin position="25"/>
        <end position="547"/>
    </location>
</feature>
<organism evidence="2 3">
    <name type="scientific">Candidatus Fusicatenibacter merdavium</name>
    <dbReference type="NCBI Taxonomy" id="2838600"/>
    <lineage>
        <taxon>Bacteria</taxon>
        <taxon>Bacillati</taxon>
        <taxon>Bacillota</taxon>
        <taxon>Clostridia</taxon>
        <taxon>Lachnospirales</taxon>
        <taxon>Lachnospiraceae</taxon>
        <taxon>Fusicatenibacter</taxon>
    </lineage>
</organism>
<evidence type="ECO:0000313" key="3">
    <source>
        <dbReference type="Proteomes" id="UP000886890"/>
    </source>
</evidence>
<dbReference type="PANTHER" id="PTHR43649">
    <property type="entry name" value="ARABINOSE-BINDING PROTEIN-RELATED"/>
    <property type="match status" value="1"/>
</dbReference>
<sequence length="547" mass="59809">MKKKNLKKGISLALSASMMAGLLAGCGGGSGSGNSSSAASGSGDENVPTYTIATVRWTDAWPTDFLESGIMKELEEKHGINIEWDIYYNSDWSEQKSLLLASGDLPDAFLGSICLNTSDMTQNKSLFLDLTDLINEENMPNLTNIFESDPEMKAVCTDRDGKIYSLPKKLGLRPEACGNSLYINKEWLDNLGLAVPTTYEELETVLEAFVTEDADGDGDATNEIGYTNSAGSTVLSGDLRNILFPFGTMVSRADNYMGLNSDGEPVFMPAQENYKDAVIWMHGLWEKGILDPEYFTQDSSMATSKRQAEGGSQVGLISAWTADAEAGGNADQFVLLEALQGPDGNRYVENASNYLDISDRELVISKDCENPEKLLAWADDFYDNVVTLQTTYGSISDGCVTDNGDGTYSVNEPEDGGSLDTSAWSNSLKDFGPKYMTDDFEANVTLPADQGDGIKLQEDEVNAQYVTTDRNVGFPTVQYTSEEQSTLTTLGTDIYQYVEAQYAHWVVDGGIEEEWDAYLEQLDAMGLQDLVQVQTDAYNAYIETLSE</sequence>
<dbReference type="InterPro" id="IPR050490">
    <property type="entry name" value="Bact_solute-bd_prot1"/>
</dbReference>
<feature type="signal peptide" evidence="1">
    <location>
        <begin position="1"/>
        <end position="24"/>
    </location>
</feature>
<dbReference type="PROSITE" id="PS51257">
    <property type="entry name" value="PROKAR_LIPOPROTEIN"/>
    <property type="match status" value="1"/>
</dbReference>
<dbReference type="EMBL" id="DXEK01000181">
    <property type="protein sequence ID" value="HIX78115.1"/>
    <property type="molecule type" value="Genomic_DNA"/>
</dbReference>
<gene>
    <name evidence="2" type="ORF">H9734_11065</name>
</gene>
<protein>
    <submittedName>
        <fullName evidence="2">Extracellular solute-binding protein</fullName>
    </submittedName>
</protein>
<name>A0A9D2BIQ4_9FIRM</name>
<reference evidence="2" key="2">
    <citation type="submission" date="2021-04" db="EMBL/GenBank/DDBJ databases">
        <authorList>
            <person name="Gilroy R."/>
        </authorList>
    </citation>
    <scope>NUCLEOTIDE SEQUENCE</scope>
    <source>
        <strain evidence="2">CHK183-1962</strain>
    </source>
</reference>
<dbReference type="AlphaFoldDB" id="A0A9D2BIQ4"/>
<evidence type="ECO:0000256" key="1">
    <source>
        <dbReference type="SAM" id="SignalP"/>
    </source>
</evidence>
<dbReference type="PANTHER" id="PTHR43649:SF12">
    <property type="entry name" value="DIACETYLCHITOBIOSE BINDING PROTEIN DASA"/>
    <property type="match status" value="1"/>
</dbReference>
<proteinExistence type="predicted"/>
<dbReference type="Pfam" id="PF13416">
    <property type="entry name" value="SBP_bac_8"/>
    <property type="match status" value="1"/>
</dbReference>
<dbReference type="Gene3D" id="3.40.190.10">
    <property type="entry name" value="Periplasmic binding protein-like II"/>
    <property type="match status" value="2"/>
</dbReference>
<dbReference type="SUPFAM" id="SSF53850">
    <property type="entry name" value="Periplasmic binding protein-like II"/>
    <property type="match status" value="1"/>
</dbReference>
<keyword evidence="1" id="KW-0732">Signal</keyword>
<comment type="caution">
    <text evidence="2">The sequence shown here is derived from an EMBL/GenBank/DDBJ whole genome shotgun (WGS) entry which is preliminary data.</text>
</comment>